<reference evidence="6" key="1">
    <citation type="submission" date="2023-01" db="EMBL/GenBank/DDBJ databases">
        <title>Human gut microbiome strain richness.</title>
        <authorList>
            <person name="Chen-Liaw A."/>
        </authorList>
    </citation>
    <scope>NUCLEOTIDE SEQUENCE</scope>
    <source>
        <strain evidence="6">RTP21484st1_H11_RTP21484_190118</strain>
    </source>
</reference>
<dbReference type="InterPro" id="IPR001387">
    <property type="entry name" value="Cro/C1-type_HTH"/>
</dbReference>
<keyword evidence="2 6" id="KW-0238">DNA-binding</keyword>
<protein>
    <submittedName>
        <fullName evidence="6">LacI family DNA-binding transcriptional regulator</fullName>
    </submittedName>
</protein>
<dbReference type="Pfam" id="PF00356">
    <property type="entry name" value="LacI"/>
    <property type="match status" value="1"/>
</dbReference>
<dbReference type="InterPro" id="IPR028082">
    <property type="entry name" value="Peripla_BP_I"/>
</dbReference>
<dbReference type="InterPro" id="IPR000843">
    <property type="entry name" value="HTH_LacI"/>
</dbReference>
<evidence type="ECO:0000256" key="2">
    <source>
        <dbReference type="ARBA" id="ARBA00023125"/>
    </source>
</evidence>
<dbReference type="Gene3D" id="1.10.260.40">
    <property type="entry name" value="lambda repressor-like DNA-binding domains"/>
    <property type="match status" value="1"/>
</dbReference>
<dbReference type="CDD" id="cd01392">
    <property type="entry name" value="HTH_LacI"/>
    <property type="match status" value="1"/>
</dbReference>
<dbReference type="EMBL" id="JAQMLA010000092">
    <property type="protein sequence ID" value="MDB8688506.1"/>
    <property type="molecule type" value="Genomic_DNA"/>
</dbReference>
<evidence type="ECO:0000256" key="3">
    <source>
        <dbReference type="ARBA" id="ARBA00023163"/>
    </source>
</evidence>
<dbReference type="InterPro" id="IPR046335">
    <property type="entry name" value="LacI/GalR-like_sensor"/>
</dbReference>
<dbReference type="PROSITE" id="PS00356">
    <property type="entry name" value="HTH_LACI_1"/>
    <property type="match status" value="1"/>
</dbReference>
<dbReference type="GO" id="GO:0003700">
    <property type="term" value="F:DNA-binding transcription factor activity"/>
    <property type="evidence" value="ECO:0007669"/>
    <property type="project" value="TreeGrafter"/>
</dbReference>
<keyword evidence="1" id="KW-0805">Transcription regulation</keyword>
<gene>
    <name evidence="6" type="ORF">PNW85_17975</name>
</gene>
<dbReference type="InterPro" id="IPR010982">
    <property type="entry name" value="Lambda_DNA-bd_dom_sf"/>
</dbReference>
<dbReference type="SMART" id="SM00354">
    <property type="entry name" value="HTH_LACI"/>
    <property type="match status" value="1"/>
</dbReference>
<proteinExistence type="predicted"/>
<dbReference type="AlphaFoldDB" id="A0AAW6DP40"/>
<dbReference type="PROSITE" id="PS50943">
    <property type="entry name" value="HTH_CROC1"/>
    <property type="match status" value="1"/>
</dbReference>
<sequence length="341" mass="38285">MTINEIAALAGVSKSTVSRVINGSKNVNEKTRKRILEIIKKNDYIPSAMAIGLSNKNSYTIGWILPKADNIFFGEVTQGIYEVLANTQYSLVLSCTQNEIEYELKALKIMRQQNIKGLLITTSSGYVDDECMEKINKELEALSVPVVMIDRLMKNTSWNGVYTDNYNGAYELTNALIKAGFTEIGGLFSDMKLNIGKERYRGFKQALLEHNIKEKCIILEDGPAVTHEFYEISSRIVTENKYPKAFFLSNGIVANGFFKAIIEKGIVPGKDIHCVSFDYSDALDVANIPYSYLKRNCKLLGQTAMKMLMRSFKENSVVREECIIPATLQLDESLKKACSIK</sequence>
<keyword evidence="3" id="KW-0804">Transcription</keyword>
<feature type="domain" description="HTH lacI-type" evidence="4">
    <location>
        <begin position="1"/>
        <end position="55"/>
    </location>
</feature>
<dbReference type="PROSITE" id="PS50932">
    <property type="entry name" value="HTH_LACI_2"/>
    <property type="match status" value="1"/>
</dbReference>
<dbReference type="GO" id="GO:0000976">
    <property type="term" value="F:transcription cis-regulatory region binding"/>
    <property type="evidence" value="ECO:0007669"/>
    <property type="project" value="TreeGrafter"/>
</dbReference>
<evidence type="ECO:0000259" key="5">
    <source>
        <dbReference type="PROSITE" id="PS50943"/>
    </source>
</evidence>
<evidence type="ECO:0000256" key="1">
    <source>
        <dbReference type="ARBA" id="ARBA00023015"/>
    </source>
</evidence>
<dbReference type="SUPFAM" id="SSF53822">
    <property type="entry name" value="Periplasmic binding protein-like I"/>
    <property type="match status" value="1"/>
</dbReference>
<evidence type="ECO:0000259" key="4">
    <source>
        <dbReference type="PROSITE" id="PS50932"/>
    </source>
</evidence>
<accession>A0AAW6DP40</accession>
<organism evidence="6 7">
    <name type="scientific">Mediterraneibacter gnavus</name>
    <name type="common">Ruminococcus gnavus</name>
    <dbReference type="NCBI Taxonomy" id="33038"/>
    <lineage>
        <taxon>Bacteria</taxon>
        <taxon>Bacillati</taxon>
        <taxon>Bacillota</taxon>
        <taxon>Clostridia</taxon>
        <taxon>Lachnospirales</taxon>
        <taxon>Lachnospiraceae</taxon>
        <taxon>Mediterraneibacter</taxon>
    </lineage>
</organism>
<dbReference type="PANTHER" id="PTHR30146:SF109">
    <property type="entry name" value="HTH-TYPE TRANSCRIPTIONAL REGULATOR GALS"/>
    <property type="match status" value="1"/>
</dbReference>
<dbReference type="Gene3D" id="3.40.50.2300">
    <property type="match status" value="2"/>
</dbReference>
<dbReference type="Pfam" id="PF13377">
    <property type="entry name" value="Peripla_BP_3"/>
    <property type="match status" value="1"/>
</dbReference>
<dbReference type="Proteomes" id="UP001212160">
    <property type="component" value="Unassembled WGS sequence"/>
</dbReference>
<dbReference type="PRINTS" id="PR00036">
    <property type="entry name" value="HTHLACI"/>
</dbReference>
<dbReference type="PANTHER" id="PTHR30146">
    <property type="entry name" value="LACI-RELATED TRANSCRIPTIONAL REPRESSOR"/>
    <property type="match status" value="1"/>
</dbReference>
<dbReference type="CDD" id="cd06267">
    <property type="entry name" value="PBP1_LacI_sugar_binding-like"/>
    <property type="match status" value="1"/>
</dbReference>
<name>A0AAW6DP40_MEDGN</name>
<evidence type="ECO:0000313" key="7">
    <source>
        <dbReference type="Proteomes" id="UP001212160"/>
    </source>
</evidence>
<evidence type="ECO:0000313" key="6">
    <source>
        <dbReference type="EMBL" id="MDB8688506.1"/>
    </source>
</evidence>
<feature type="domain" description="HTH cro/C1-type" evidence="5">
    <location>
        <begin position="1"/>
        <end position="45"/>
    </location>
</feature>
<comment type="caution">
    <text evidence="6">The sequence shown here is derived from an EMBL/GenBank/DDBJ whole genome shotgun (WGS) entry which is preliminary data.</text>
</comment>
<dbReference type="SUPFAM" id="SSF47413">
    <property type="entry name" value="lambda repressor-like DNA-binding domains"/>
    <property type="match status" value="1"/>
</dbReference>
<dbReference type="RefSeq" id="WP_272108271.1">
    <property type="nucleotide sequence ID" value="NZ_JAQMLA010000092.1"/>
</dbReference>